<proteinExistence type="predicted"/>
<comment type="caution">
    <text evidence="1">The sequence shown here is derived from an EMBL/GenBank/DDBJ whole genome shotgun (WGS) entry which is preliminary data.</text>
</comment>
<name>A0A9D4Q6T3_RHISA</name>
<sequence length="112" mass="12405">MYISWLRRRFPGSAPSETRGGVGRNISVSASYNRAVGASQCVGLGQRRQQASAQRARGSDLGLQVLATDCDSAELNDPTTMVFADLNGWRHPRTVLEPWERDLRSRVPCMNL</sequence>
<reference evidence="1" key="2">
    <citation type="submission" date="2021-09" db="EMBL/GenBank/DDBJ databases">
        <authorList>
            <person name="Jia N."/>
            <person name="Wang J."/>
            <person name="Shi W."/>
            <person name="Du L."/>
            <person name="Sun Y."/>
            <person name="Zhan W."/>
            <person name="Jiang J."/>
            <person name="Wang Q."/>
            <person name="Zhang B."/>
            <person name="Ji P."/>
            <person name="Sakyi L.B."/>
            <person name="Cui X."/>
            <person name="Yuan T."/>
            <person name="Jiang B."/>
            <person name="Yang W."/>
            <person name="Lam T.T.-Y."/>
            <person name="Chang Q."/>
            <person name="Ding S."/>
            <person name="Wang X."/>
            <person name="Zhu J."/>
            <person name="Ruan X."/>
            <person name="Zhao L."/>
            <person name="Wei J."/>
            <person name="Que T."/>
            <person name="Du C."/>
            <person name="Cheng J."/>
            <person name="Dai P."/>
            <person name="Han X."/>
            <person name="Huang E."/>
            <person name="Gao Y."/>
            <person name="Liu J."/>
            <person name="Shao H."/>
            <person name="Ye R."/>
            <person name="Li L."/>
            <person name="Wei W."/>
            <person name="Wang X."/>
            <person name="Wang C."/>
            <person name="Huo Q."/>
            <person name="Li W."/>
            <person name="Guo W."/>
            <person name="Chen H."/>
            <person name="Chen S."/>
            <person name="Zhou L."/>
            <person name="Zhou L."/>
            <person name="Ni X."/>
            <person name="Tian J."/>
            <person name="Zhou Y."/>
            <person name="Sheng Y."/>
            <person name="Liu T."/>
            <person name="Pan Y."/>
            <person name="Xia L."/>
            <person name="Li J."/>
            <person name="Zhao F."/>
            <person name="Cao W."/>
        </authorList>
    </citation>
    <scope>NUCLEOTIDE SEQUENCE</scope>
    <source>
        <strain evidence="1">Rsan-2018</strain>
        <tissue evidence="1">Larvae</tissue>
    </source>
</reference>
<evidence type="ECO:0000313" key="1">
    <source>
        <dbReference type="EMBL" id="KAH7968988.1"/>
    </source>
</evidence>
<keyword evidence="2" id="KW-1185">Reference proteome</keyword>
<dbReference type="AlphaFoldDB" id="A0A9D4Q6T3"/>
<organism evidence="1 2">
    <name type="scientific">Rhipicephalus sanguineus</name>
    <name type="common">Brown dog tick</name>
    <name type="synonym">Ixodes sanguineus</name>
    <dbReference type="NCBI Taxonomy" id="34632"/>
    <lineage>
        <taxon>Eukaryota</taxon>
        <taxon>Metazoa</taxon>
        <taxon>Ecdysozoa</taxon>
        <taxon>Arthropoda</taxon>
        <taxon>Chelicerata</taxon>
        <taxon>Arachnida</taxon>
        <taxon>Acari</taxon>
        <taxon>Parasitiformes</taxon>
        <taxon>Ixodida</taxon>
        <taxon>Ixodoidea</taxon>
        <taxon>Ixodidae</taxon>
        <taxon>Rhipicephalinae</taxon>
        <taxon>Rhipicephalus</taxon>
        <taxon>Rhipicephalus</taxon>
    </lineage>
</organism>
<accession>A0A9D4Q6T3</accession>
<reference evidence="1" key="1">
    <citation type="journal article" date="2020" name="Cell">
        <title>Large-Scale Comparative Analyses of Tick Genomes Elucidate Their Genetic Diversity and Vector Capacities.</title>
        <authorList>
            <consortium name="Tick Genome and Microbiome Consortium (TIGMIC)"/>
            <person name="Jia N."/>
            <person name="Wang J."/>
            <person name="Shi W."/>
            <person name="Du L."/>
            <person name="Sun Y."/>
            <person name="Zhan W."/>
            <person name="Jiang J.F."/>
            <person name="Wang Q."/>
            <person name="Zhang B."/>
            <person name="Ji P."/>
            <person name="Bell-Sakyi L."/>
            <person name="Cui X.M."/>
            <person name="Yuan T.T."/>
            <person name="Jiang B.G."/>
            <person name="Yang W.F."/>
            <person name="Lam T.T."/>
            <person name="Chang Q.C."/>
            <person name="Ding S.J."/>
            <person name="Wang X.J."/>
            <person name="Zhu J.G."/>
            <person name="Ruan X.D."/>
            <person name="Zhao L."/>
            <person name="Wei J.T."/>
            <person name="Ye R.Z."/>
            <person name="Que T.C."/>
            <person name="Du C.H."/>
            <person name="Zhou Y.H."/>
            <person name="Cheng J.X."/>
            <person name="Dai P.F."/>
            <person name="Guo W.B."/>
            <person name="Han X.H."/>
            <person name="Huang E.J."/>
            <person name="Li L.F."/>
            <person name="Wei W."/>
            <person name="Gao Y.C."/>
            <person name="Liu J.Z."/>
            <person name="Shao H.Z."/>
            <person name="Wang X."/>
            <person name="Wang C.C."/>
            <person name="Yang T.C."/>
            <person name="Huo Q.B."/>
            <person name="Li W."/>
            <person name="Chen H.Y."/>
            <person name="Chen S.E."/>
            <person name="Zhou L.G."/>
            <person name="Ni X.B."/>
            <person name="Tian J.H."/>
            <person name="Sheng Y."/>
            <person name="Liu T."/>
            <person name="Pan Y.S."/>
            <person name="Xia L.Y."/>
            <person name="Li J."/>
            <person name="Zhao F."/>
            <person name="Cao W.C."/>
        </authorList>
    </citation>
    <scope>NUCLEOTIDE SEQUENCE</scope>
    <source>
        <strain evidence="1">Rsan-2018</strain>
    </source>
</reference>
<evidence type="ECO:0000313" key="2">
    <source>
        <dbReference type="Proteomes" id="UP000821837"/>
    </source>
</evidence>
<protein>
    <submittedName>
        <fullName evidence="1">Uncharacterized protein</fullName>
    </submittedName>
</protein>
<gene>
    <name evidence="1" type="ORF">HPB52_013531</name>
</gene>
<dbReference type="EMBL" id="JABSTV010001248">
    <property type="protein sequence ID" value="KAH7968988.1"/>
    <property type="molecule type" value="Genomic_DNA"/>
</dbReference>
<dbReference type="Proteomes" id="UP000821837">
    <property type="component" value="Unassembled WGS sequence"/>
</dbReference>